<sequence length="133" mass="15289">MQATTTHYTPIRANKNKFEGIENELEDTKTREVEAIQKLKSAEEHLQEKETLHETHTRDSEIKIQEAVANFTSRDTEANSLLEKSRNLEDQLKAYEVQLAESAGKSALLKEELDQLLLVKTNKESENEELHII</sequence>
<dbReference type="Proteomes" id="UP001055879">
    <property type="component" value="Linkage Group LG02"/>
</dbReference>
<reference evidence="2" key="1">
    <citation type="journal article" date="2022" name="Mol. Ecol. Resour.">
        <title>The genomes of chicory, endive, great burdock and yacon provide insights into Asteraceae palaeo-polyploidization history and plant inulin production.</title>
        <authorList>
            <person name="Fan W."/>
            <person name="Wang S."/>
            <person name="Wang H."/>
            <person name="Wang A."/>
            <person name="Jiang F."/>
            <person name="Liu H."/>
            <person name="Zhao H."/>
            <person name="Xu D."/>
            <person name="Zhang Y."/>
        </authorList>
    </citation>
    <scope>NUCLEOTIDE SEQUENCE [LARGE SCALE GENOMIC DNA]</scope>
    <source>
        <strain evidence="2">cv. Niubang</strain>
    </source>
</reference>
<evidence type="ECO:0000313" key="2">
    <source>
        <dbReference type="Proteomes" id="UP001055879"/>
    </source>
</evidence>
<evidence type="ECO:0000313" key="1">
    <source>
        <dbReference type="EMBL" id="KAI3758571.1"/>
    </source>
</evidence>
<dbReference type="EMBL" id="CM042048">
    <property type="protein sequence ID" value="KAI3758571.1"/>
    <property type="molecule type" value="Genomic_DNA"/>
</dbReference>
<comment type="caution">
    <text evidence="1">The sequence shown here is derived from an EMBL/GenBank/DDBJ whole genome shotgun (WGS) entry which is preliminary data.</text>
</comment>
<reference evidence="1 2" key="2">
    <citation type="journal article" date="2022" name="Mol. Ecol. Resour.">
        <title>The genomes of chicory, endive, great burdock and yacon provide insights into Asteraceae paleo-polyploidization history and plant inulin production.</title>
        <authorList>
            <person name="Fan W."/>
            <person name="Wang S."/>
            <person name="Wang H."/>
            <person name="Wang A."/>
            <person name="Jiang F."/>
            <person name="Liu H."/>
            <person name="Zhao H."/>
            <person name="Xu D."/>
            <person name="Zhang Y."/>
        </authorList>
    </citation>
    <scope>NUCLEOTIDE SEQUENCE [LARGE SCALE GENOMIC DNA]</scope>
    <source>
        <strain evidence="2">cv. Niubang</strain>
    </source>
</reference>
<keyword evidence="2" id="KW-1185">Reference proteome</keyword>
<proteinExistence type="predicted"/>
<gene>
    <name evidence="1" type="ORF">L6452_06138</name>
</gene>
<accession>A0ACB9EIN1</accession>
<organism evidence="1 2">
    <name type="scientific">Arctium lappa</name>
    <name type="common">Greater burdock</name>
    <name type="synonym">Lappa major</name>
    <dbReference type="NCBI Taxonomy" id="4217"/>
    <lineage>
        <taxon>Eukaryota</taxon>
        <taxon>Viridiplantae</taxon>
        <taxon>Streptophyta</taxon>
        <taxon>Embryophyta</taxon>
        <taxon>Tracheophyta</taxon>
        <taxon>Spermatophyta</taxon>
        <taxon>Magnoliopsida</taxon>
        <taxon>eudicotyledons</taxon>
        <taxon>Gunneridae</taxon>
        <taxon>Pentapetalae</taxon>
        <taxon>asterids</taxon>
        <taxon>campanulids</taxon>
        <taxon>Asterales</taxon>
        <taxon>Asteraceae</taxon>
        <taxon>Carduoideae</taxon>
        <taxon>Cardueae</taxon>
        <taxon>Arctiinae</taxon>
        <taxon>Arctium</taxon>
    </lineage>
</organism>
<name>A0ACB9EIN1_ARCLA</name>
<protein>
    <submittedName>
        <fullName evidence="1">Uncharacterized protein</fullName>
    </submittedName>
</protein>